<keyword evidence="5 6" id="KW-0472">Membrane</keyword>
<keyword evidence="4 6" id="KW-0862">Zinc</keyword>
<comment type="similarity">
    <text evidence="6">Belongs to the inorganic carbon transporter (TC 9.A.2) DabA family.</text>
</comment>
<evidence type="ECO:0000256" key="3">
    <source>
        <dbReference type="ARBA" id="ARBA00022723"/>
    </source>
</evidence>
<evidence type="ECO:0000256" key="1">
    <source>
        <dbReference type="ARBA" id="ARBA00022448"/>
    </source>
</evidence>
<gene>
    <name evidence="6" type="primary">dabA</name>
    <name evidence="7" type="ORF">BSQ44_24410</name>
</gene>
<dbReference type="STRING" id="1670800.BSQ44_24410"/>
<evidence type="ECO:0000256" key="5">
    <source>
        <dbReference type="ARBA" id="ARBA00023136"/>
    </source>
</evidence>
<keyword evidence="8" id="KW-1185">Reference proteome</keyword>
<keyword evidence="2 6" id="KW-1003">Cell membrane</keyword>
<comment type="subunit">
    <text evidence="6">Forms a complex with DabB.</text>
</comment>
<feature type="binding site" evidence="6">
    <location>
        <position position="505"/>
    </location>
    <ligand>
        <name>Zn(2+)</name>
        <dbReference type="ChEBI" id="CHEBI:29105"/>
    </ligand>
</feature>
<feature type="binding site" evidence="6">
    <location>
        <position position="333"/>
    </location>
    <ligand>
        <name>Zn(2+)</name>
        <dbReference type="ChEBI" id="CHEBI:29105"/>
    </ligand>
</feature>
<feature type="binding site" evidence="6">
    <location>
        <position position="490"/>
    </location>
    <ligand>
        <name>Zn(2+)</name>
        <dbReference type="ChEBI" id="CHEBI:29105"/>
    </ligand>
</feature>
<comment type="cofactor">
    <cofactor evidence="6">
        <name>Zn(2+)</name>
        <dbReference type="ChEBI" id="CHEBI:29105"/>
    </cofactor>
</comment>
<dbReference type="GO" id="GO:0008270">
    <property type="term" value="F:zinc ion binding"/>
    <property type="evidence" value="ECO:0007669"/>
    <property type="project" value="UniProtKB-UniRule"/>
</dbReference>
<dbReference type="HAMAP" id="MF_01871">
    <property type="entry name" value="DabA"/>
    <property type="match status" value="1"/>
</dbReference>
<organism evidence="7 8">
    <name type="scientific">Aquibium oceanicum</name>
    <dbReference type="NCBI Taxonomy" id="1670800"/>
    <lineage>
        <taxon>Bacteria</taxon>
        <taxon>Pseudomonadati</taxon>
        <taxon>Pseudomonadota</taxon>
        <taxon>Alphaproteobacteria</taxon>
        <taxon>Hyphomicrobiales</taxon>
        <taxon>Phyllobacteriaceae</taxon>
        <taxon>Aquibium</taxon>
    </lineage>
</organism>
<comment type="function">
    <text evidence="6">Part of an energy-coupled inorganic carbon pump.</text>
</comment>
<dbReference type="EMBL" id="CP018171">
    <property type="protein sequence ID" value="APH74165.1"/>
    <property type="molecule type" value="Genomic_DNA"/>
</dbReference>
<dbReference type="RefSeq" id="WP_072607625.1">
    <property type="nucleotide sequence ID" value="NZ_CP018171.1"/>
</dbReference>
<name>A0A1L3SXX9_9HYPH</name>
<protein>
    <recommendedName>
        <fullName evidence="6">Probable inorganic carbon transporter subunit DabA</fullName>
    </recommendedName>
</protein>
<sequence length="786" mass="84721">MNQIPSASGFFANPVLEAVDRACQMIPPAWPLSATVAVNPFLGHAEETLPIVAARMERIGGPHPLMPRAWYRDRLASGEIEDGDIGIALGDLGLDSRMNASSVKAAAGVERDPVGPLATVADILSAERGFDFPVLVEERLSIWAQGYFDEGQAMWRPARLANAFASWREFATHDLVPELVGLKGFCRKAQGAPASTADAVIAALGKLGVSETAAESYCHQLLLRLRGWAQAARLPGWLAEQKGERDETLYGFLAAYLQFEKACLDLASPRSREKWAGILRAHAAPLVVSDDILVDCVLQTSVEVASRRNLARTLSTNTLKPAGKPTEIKAFFCIDVRSEVFRRALECVSPCIETGGFAGFFGIGSSHHRFASDVPEHRLPVLLPPAVSTTASTRENQLPDTNARIARRARRALDRFKAAAVSSFAYVEAAGLGYALRLARGALRQEDSTVAEPAPYLNADLSTKITMASGILQAMSMTQDFPPLILLIGHGAQVVNNPFASALHCGACGGHAGDVNARVLAGILNEAEVRQGLVVMGITIPQETVFVAGLHDTTSDQVTLFEDFAKGLTPQISQARCWLDQASALARVERAARLPGASNAASLTVRGKDWSELRPEWGLAGCAAFIAAPRSRTRGLALEGRSFLHDYDWRKDDGFKVLELIMTAPVVVASWISLQYFGSSVAPDMYGSGNKMLHNVAGGIGVLEGNSGPLRTGLPWQSVHDGERLVHDPVRLCVLVAAPIDAITTILERHTGVRALFDNAWLSLVALDDLGRPTSRYIRDLRWGAL</sequence>
<dbReference type="Proteomes" id="UP000182840">
    <property type="component" value="Chromosome"/>
</dbReference>
<feature type="binding site" evidence="6">
    <location>
        <position position="335"/>
    </location>
    <ligand>
        <name>Zn(2+)</name>
        <dbReference type="ChEBI" id="CHEBI:29105"/>
    </ligand>
</feature>
<dbReference type="PANTHER" id="PTHR38344">
    <property type="entry name" value="UPF0753 PROTEIN AQ_863"/>
    <property type="match status" value="1"/>
</dbReference>
<evidence type="ECO:0000256" key="2">
    <source>
        <dbReference type="ARBA" id="ARBA00022475"/>
    </source>
</evidence>
<dbReference type="GO" id="GO:0005886">
    <property type="term" value="C:plasma membrane"/>
    <property type="evidence" value="ECO:0007669"/>
    <property type="project" value="UniProtKB-SubCell"/>
</dbReference>
<keyword evidence="1 6" id="KW-0813">Transport</keyword>
<keyword evidence="3 6" id="KW-0479">Metal-binding</keyword>
<evidence type="ECO:0000313" key="7">
    <source>
        <dbReference type="EMBL" id="APH74165.1"/>
    </source>
</evidence>
<dbReference type="PANTHER" id="PTHR38344:SF1">
    <property type="entry name" value="INORGANIC CARBON TRANSPORTER SUBUNIT DABA-RELATED"/>
    <property type="match status" value="1"/>
</dbReference>
<evidence type="ECO:0000256" key="4">
    <source>
        <dbReference type="ARBA" id="ARBA00022833"/>
    </source>
</evidence>
<evidence type="ECO:0000313" key="8">
    <source>
        <dbReference type="Proteomes" id="UP000182840"/>
    </source>
</evidence>
<dbReference type="AlphaFoldDB" id="A0A1L3SXX9"/>
<accession>A0A1L3SXX9</accession>
<comment type="subcellular location">
    <subcellularLocation>
        <location evidence="6">Cell membrane</location>
        <topology evidence="6">Peripheral membrane protein</topology>
    </subcellularLocation>
</comment>
<dbReference type="OrthoDB" id="9805101at2"/>
<dbReference type="InterPro" id="IPR018752">
    <property type="entry name" value="DabA"/>
</dbReference>
<reference evidence="8" key="1">
    <citation type="submission" date="2016-11" db="EMBL/GenBank/DDBJ databases">
        <title>Mesorhizobium oceanicum sp. nov., isolated from deep seawater in South China Sea.</title>
        <authorList>
            <person name="Fu G.-Y."/>
        </authorList>
    </citation>
    <scope>NUCLEOTIDE SEQUENCE [LARGE SCALE GENOMIC DNA]</scope>
    <source>
        <strain evidence="8">B7</strain>
    </source>
</reference>
<proteinExistence type="inferred from homology"/>
<evidence type="ECO:0000256" key="6">
    <source>
        <dbReference type="HAMAP-Rule" id="MF_01871"/>
    </source>
</evidence>
<dbReference type="Pfam" id="PF10070">
    <property type="entry name" value="DabA"/>
    <property type="match status" value="1"/>
</dbReference>
<dbReference type="KEGG" id="meso:BSQ44_24410"/>